<sequence length="321" mass="36058">MKKHLPSRGLSYTVSTAEPEYGLEAIHRIAAQAESDSVLTKDGLKWKAMQSTNVETQIFYSSHLRVRWPRSSGLMVTCQLNVKIWNHNSKEHLWNSDPLEHHCFTEDMNTIFGDNFSIALDADRDAYEFKSARNEAALIDLVVKRIAPERDNLWDEIRYRFWARAAVTGTIRTPEKEYNFGSGESPGRAVFSHAIQGMKSHHAAVWWNFATFQTQSYSAIKMEFTTPPSYASTKVNIGGIVNDTEILYAGGDNEVTATLKGPLGERRDRVDALHHIPGIIESLAGGVVGTKPYIYQFADAPKYSLTVEEKGTFFAEATFIS</sequence>
<evidence type="ECO:0000256" key="2">
    <source>
        <dbReference type="ARBA" id="ARBA00009069"/>
    </source>
</evidence>
<evidence type="ECO:0000256" key="1">
    <source>
        <dbReference type="ARBA" id="ARBA00004496"/>
    </source>
</evidence>
<comment type="subcellular location">
    <subcellularLocation>
        <location evidence="1">Cytoplasm</location>
    </subcellularLocation>
</comment>
<dbReference type="Pfam" id="PF17187">
    <property type="entry name" value="Svf1_C"/>
    <property type="match status" value="1"/>
</dbReference>
<dbReference type="Pfam" id="PF08622">
    <property type="entry name" value="Svf1"/>
    <property type="match status" value="1"/>
</dbReference>
<evidence type="ECO:0000259" key="4">
    <source>
        <dbReference type="Pfam" id="PF08622"/>
    </source>
</evidence>
<evidence type="ECO:0000259" key="5">
    <source>
        <dbReference type="Pfam" id="PF17187"/>
    </source>
</evidence>
<organism evidence="6 7">
    <name type="scientific">Aspergillus granulosus</name>
    <dbReference type="NCBI Taxonomy" id="176169"/>
    <lineage>
        <taxon>Eukaryota</taxon>
        <taxon>Fungi</taxon>
        <taxon>Dikarya</taxon>
        <taxon>Ascomycota</taxon>
        <taxon>Pezizomycotina</taxon>
        <taxon>Eurotiomycetes</taxon>
        <taxon>Eurotiomycetidae</taxon>
        <taxon>Eurotiales</taxon>
        <taxon>Aspergillaceae</taxon>
        <taxon>Aspergillus</taxon>
        <taxon>Aspergillus subgen. Nidulantes</taxon>
    </lineage>
</organism>
<dbReference type="SUPFAM" id="SSF159245">
    <property type="entry name" value="AttH-like"/>
    <property type="match status" value="1"/>
</dbReference>
<dbReference type="Proteomes" id="UP001610334">
    <property type="component" value="Unassembled WGS sequence"/>
</dbReference>
<accession>A0ABR4H934</accession>
<dbReference type="PANTHER" id="PTHR47107">
    <property type="entry name" value="SVF1-LIKE PROTEIN YDR222W-RELATED"/>
    <property type="match status" value="1"/>
</dbReference>
<proteinExistence type="inferred from homology"/>
<evidence type="ECO:0000256" key="3">
    <source>
        <dbReference type="ARBA" id="ARBA00022490"/>
    </source>
</evidence>
<evidence type="ECO:0000313" key="7">
    <source>
        <dbReference type="Proteomes" id="UP001610334"/>
    </source>
</evidence>
<evidence type="ECO:0000313" key="6">
    <source>
        <dbReference type="EMBL" id="KAL2811972.1"/>
    </source>
</evidence>
<feature type="domain" description="Svf1-like N-terminal" evidence="4">
    <location>
        <begin position="68"/>
        <end position="196"/>
    </location>
</feature>
<dbReference type="InterPro" id="IPR013931">
    <property type="entry name" value="Svf1-like_N"/>
</dbReference>
<feature type="domain" description="Svf1-like C-terminal" evidence="5">
    <location>
        <begin position="198"/>
        <end position="256"/>
    </location>
</feature>
<protein>
    <submittedName>
        <fullName evidence="6">Oxidative stress survival, Svf1-like protein</fullName>
    </submittedName>
</protein>
<dbReference type="PANTHER" id="PTHR47107:SF1">
    <property type="entry name" value="CERAMIDE-BINDING PROTEIN SVF1-RELATED"/>
    <property type="match status" value="1"/>
</dbReference>
<name>A0ABR4H934_9EURO</name>
<keyword evidence="3" id="KW-0963">Cytoplasm</keyword>
<comment type="similarity">
    <text evidence="2">Belongs to the SVF1 family.</text>
</comment>
<comment type="caution">
    <text evidence="6">The sequence shown here is derived from an EMBL/GenBank/DDBJ whole genome shotgun (WGS) entry which is preliminary data.</text>
</comment>
<gene>
    <name evidence="6" type="ORF">BJX63DRAFT_422045</name>
</gene>
<reference evidence="6 7" key="1">
    <citation type="submission" date="2024-07" db="EMBL/GenBank/DDBJ databases">
        <title>Section-level genome sequencing and comparative genomics of Aspergillus sections Usti and Cavernicolus.</title>
        <authorList>
            <consortium name="Lawrence Berkeley National Laboratory"/>
            <person name="Nybo J.L."/>
            <person name="Vesth T.C."/>
            <person name="Theobald S."/>
            <person name="Frisvad J.C."/>
            <person name="Larsen T.O."/>
            <person name="Kjaerboelling I."/>
            <person name="Rothschild-Mancinelli K."/>
            <person name="Lyhne E.K."/>
            <person name="Kogle M.E."/>
            <person name="Barry K."/>
            <person name="Clum A."/>
            <person name="Na H."/>
            <person name="Ledsgaard L."/>
            <person name="Lin J."/>
            <person name="Lipzen A."/>
            <person name="Kuo A."/>
            <person name="Riley R."/>
            <person name="Mondo S."/>
            <person name="Labutti K."/>
            <person name="Haridas S."/>
            <person name="Pangalinan J."/>
            <person name="Salamov A.A."/>
            <person name="Simmons B.A."/>
            <person name="Magnuson J.K."/>
            <person name="Chen J."/>
            <person name="Drula E."/>
            <person name="Henrissat B."/>
            <person name="Wiebenga A."/>
            <person name="Lubbers R.J."/>
            <person name="Gomes A.C."/>
            <person name="Makela M.R."/>
            <person name="Stajich J."/>
            <person name="Grigoriev I.V."/>
            <person name="Mortensen U.H."/>
            <person name="De Vries R.P."/>
            <person name="Baker S.E."/>
            <person name="Andersen M.R."/>
        </authorList>
    </citation>
    <scope>NUCLEOTIDE SEQUENCE [LARGE SCALE GENOMIC DNA]</scope>
    <source>
        <strain evidence="6 7">CBS 588.65</strain>
    </source>
</reference>
<dbReference type="InterPro" id="IPR051385">
    <property type="entry name" value="Ceramide-binding_SVF1"/>
</dbReference>
<keyword evidence="7" id="KW-1185">Reference proteome</keyword>
<dbReference type="InterPro" id="IPR033394">
    <property type="entry name" value="Svf1-like_C"/>
</dbReference>
<dbReference type="EMBL" id="JBFXLT010000052">
    <property type="protein sequence ID" value="KAL2811972.1"/>
    <property type="molecule type" value="Genomic_DNA"/>
</dbReference>